<dbReference type="Gene3D" id="1.10.287.1490">
    <property type="match status" value="1"/>
</dbReference>
<dbReference type="RefSeq" id="WP_037251469.1">
    <property type="nucleotide sequence ID" value="NZ_CBCSHT010000160.1"/>
</dbReference>
<reference evidence="2 3" key="1">
    <citation type="submission" date="2018-06" db="EMBL/GenBank/DDBJ databases">
        <authorList>
            <consortium name="Pathogen Informatics"/>
            <person name="Doyle S."/>
        </authorList>
    </citation>
    <scope>NUCLEOTIDE SEQUENCE [LARGE SCALE GENOMIC DNA]</scope>
    <source>
        <strain evidence="2 3">NCTC13291</strain>
    </source>
</reference>
<dbReference type="AlphaFoldDB" id="A0A379PL54"/>
<sequence>MNDDGESQGMSGTAGYLLGRMSAENARSRSDWVDNLVARRRRPEARFFREADVHAKIAEWQAALASRDAIIDQLQEHAAGLASERDQWRDYAKAIEGEREELKEQLRSLTVNANLMVERLDEYDRANEALEAEVEALRAEIARLKGSGG</sequence>
<keyword evidence="1" id="KW-0175">Coiled coil</keyword>
<organism evidence="2 3">
    <name type="scientific">Roseomonas mucosa</name>
    <dbReference type="NCBI Taxonomy" id="207340"/>
    <lineage>
        <taxon>Bacteria</taxon>
        <taxon>Pseudomonadati</taxon>
        <taxon>Pseudomonadota</taxon>
        <taxon>Alphaproteobacteria</taxon>
        <taxon>Acetobacterales</taxon>
        <taxon>Roseomonadaceae</taxon>
        <taxon>Roseomonas</taxon>
    </lineage>
</organism>
<dbReference type="EMBL" id="UGVN01000003">
    <property type="protein sequence ID" value="SUE95474.1"/>
    <property type="molecule type" value="Genomic_DNA"/>
</dbReference>
<proteinExistence type="predicted"/>
<evidence type="ECO:0000256" key="1">
    <source>
        <dbReference type="SAM" id="Coils"/>
    </source>
</evidence>
<evidence type="ECO:0000313" key="3">
    <source>
        <dbReference type="Proteomes" id="UP000254919"/>
    </source>
</evidence>
<accession>A0A379PL54</accession>
<dbReference type="Proteomes" id="UP000254919">
    <property type="component" value="Unassembled WGS sequence"/>
</dbReference>
<evidence type="ECO:0000313" key="2">
    <source>
        <dbReference type="EMBL" id="SUE95474.1"/>
    </source>
</evidence>
<protein>
    <submittedName>
        <fullName evidence="2">Uncharacterized protein</fullName>
    </submittedName>
</protein>
<feature type="coiled-coil region" evidence="1">
    <location>
        <begin position="85"/>
        <end position="147"/>
    </location>
</feature>
<gene>
    <name evidence="2" type="ORF">NCTC13291_04361</name>
</gene>
<name>A0A379PL54_9PROT</name>